<dbReference type="EMBL" id="GALX01006128">
    <property type="protein sequence ID" value="JAB62338.1"/>
    <property type="molecule type" value="Transcribed_RNA"/>
</dbReference>
<organism evidence="2">
    <name type="scientific">Anoplophora glabripennis</name>
    <name type="common">Asian longhorn beetle</name>
    <name type="synonym">Anoplophora nobilis</name>
    <dbReference type="NCBI Taxonomy" id="217634"/>
    <lineage>
        <taxon>Eukaryota</taxon>
        <taxon>Metazoa</taxon>
        <taxon>Ecdysozoa</taxon>
        <taxon>Arthropoda</taxon>
        <taxon>Hexapoda</taxon>
        <taxon>Insecta</taxon>
        <taxon>Pterygota</taxon>
        <taxon>Neoptera</taxon>
        <taxon>Endopterygota</taxon>
        <taxon>Coleoptera</taxon>
        <taxon>Polyphaga</taxon>
        <taxon>Cucujiformia</taxon>
        <taxon>Chrysomeloidea</taxon>
        <taxon>Cerambycidae</taxon>
        <taxon>Lamiinae</taxon>
        <taxon>Lamiini</taxon>
        <taxon>Anoplophora</taxon>
    </lineage>
</organism>
<gene>
    <name evidence="2" type="primary">ARC</name>
</gene>
<sequence length="288" mass="33397">STNQIQMNEDRLVDRLSKAIEKVVQVAGRPQKEESTRVVAKEFEPNYAGSDYENPGKFLGEIQDICLHEKIMEKNWTRYAVSRLTGEAEKWYEQYKYFEWSFQEFSKNLLNRFDNAYLRLNLQRDLFCRTQTDREEVVGFIARKMALYRRLNLGMDPRTLVPQIRVLLRPDIQLHLVGVRIASIEDLSTTAQEIETQLRFTQEDRGGLRPISGQEVVPYGNRSRTTQFTCRWCGGGHMNRDCPRRALPGPNPNEGRRSAVESTDRNQGNNNRAFPGGPPPENLRRSEN</sequence>
<evidence type="ECO:0000256" key="1">
    <source>
        <dbReference type="SAM" id="MobiDB-lite"/>
    </source>
</evidence>
<evidence type="ECO:0000313" key="2">
    <source>
        <dbReference type="EMBL" id="JAB62338.1"/>
    </source>
</evidence>
<name>V5GPY3_ANOGL</name>
<dbReference type="AlphaFoldDB" id="V5GPY3"/>
<accession>V5GPY3</accession>
<feature type="compositionally biased region" description="Basic and acidic residues" evidence="1">
    <location>
        <begin position="254"/>
        <end position="264"/>
    </location>
</feature>
<reference evidence="2" key="1">
    <citation type="submission" date="2013-07" db="EMBL/GenBank/DDBJ databases">
        <title>Midgut Transcriptome Profiling of Anoplphora glabripennis, a Lignocellulose Degrading, Wood-Boring Cerambycid.</title>
        <authorList>
            <person name="Scully E.D."/>
            <person name="Hoover K."/>
            <person name="Carlson J.E."/>
            <person name="Tien M."/>
            <person name="Geib S.M."/>
        </authorList>
    </citation>
    <scope>NUCLEOTIDE SEQUENCE</scope>
</reference>
<proteinExistence type="predicted"/>
<feature type="non-terminal residue" evidence="2">
    <location>
        <position position="1"/>
    </location>
</feature>
<protein>
    <submittedName>
        <fullName evidence="2">Activity-regulated cytoskeleton-associated protein</fullName>
    </submittedName>
</protein>
<feature type="region of interest" description="Disordered" evidence="1">
    <location>
        <begin position="239"/>
        <end position="288"/>
    </location>
</feature>